<feature type="transmembrane region" description="Helical" evidence="5">
    <location>
        <begin position="334"/>
        <end position="355"/>
    </location>
</feature>
<dbReference type="PANTHER" id="PTHR11814">
    <property type="entry name" value="SULFATE TRANSPORTER"/>
    <property type="match status" value="1"/>
</dbReference>
<dbReference type="InterPro" id="IPR002645">
    <property type="entry name" value="STAS_dom"/>
</dbReference>
<keyword evidence="2 5" id="KW-0812">Transmembrane</keyword>
<comment type="caution">
    <text evidence="7">The sequence shown here is derived from an EMBL/GenBank/DDBJ whole genome shotgun (WGS) entry which is preliminary data.</text>
</comment>
<organism evidence="7 8">
    <name type="scientific">Oceanospirillum sediminis</name>
    <dbReference type="NCBI Taxonomy" id="2760088"/>
    <lineage>
        <taxon>Bacteria</taxon>
        <taxon>Pseudomonadati</taxon>
        <taxon>Pseudomonadota</taxon>
        <taxon>Gammaproteobacteria</taxon>
        <taxon>Oceanospirillales</taxon>
        <taxon>Oceanospirillaceae</taxon>
        <taxon>Oceanospirillum</taxon>
    </lineage>
</organism>
<protein>
    <submittedName>
        <fullName evidence="7">SulP family inorganic anion transporter</fullName>
    </submittedName>
</protein>
<keyword evidence="8" id="KW-1185">Reference proteome</keyword>
<feature type="transmembrane region" description="Helical" evidence="5">
    <location>
        <begin position="192"/>
        <end position="210"/>
    </location>
</feature>
<evidence type="ECO:0000259" key="6">
    <source>
        <dbReference type="PROSITE" id="PS50801"/>
    </source>
</evidence>
<dbReference type="InterPro" id="IPR036513">
    <property type="entry name" value="STAS_dom_sf"/>
</dbReference>
<evidence type="ECO:0000256" key="4">
    <source>
        <dbReference type="ARBA" id="ARBA00023136"/>
    </source>
</evidence>
<evidence type="ECO:0000256" key="5">
    <source>
        <dbReference type="SAM" id="Phobius"/>
    </source>
</evidence>
<evidence type="ECO:0000313" key="8">
    <source>
        <dbReference type="Proteomes" id="UP000565262"/>
    </source>
</evidence>
<feature type="transmembrane region" description="Helical" evidence="5">
    <location>
        <begin position="139"/>
        <end position="160"/>
    </location>
</feature>
<feature type="transmembrane region" description="Helical" evidence="5">
    <location>
        <begin position="38"/>
        <end position="59"/>
    </location>
</feature>
<feature type="transmembrane region" description="Helical" evidence="5">
    <location>
        <begin position="65"/>
        <end position="82"/>
    </location>
</feature>
<keyword evidence="4 5" id="KW-0472">Membrane</keyword>
<dbReference type="GO" id="GO:0016020">
    <property type="term" value="C:membrane"/>
    <property type="evidence" value="ECO:0007669"/>
    <property type="project" value="UniProtKB-SubCell"/>
</dbReference>
<name>A0A839IJR0_9GAMM</name>
<dbReference type="EMBL" id="JACJFM010000001">
    <property type="protein sequence ID" value="MBB1485168.1"/>
    <property type="molecule type" value="Genomic_DNA"/>
</dbReference>
<feature type="transmembrane region" description="Helical" evidence="5">
    <location>
        <begin position="89"/>
        <end position="106"/>
    </location>
</feature>
<accession>A0A839IJR0</accession>
<dbReference type="InterPro" id="IPR011547">
    <property type="entry name" value="SLC26A/SulP_dom"/>
</dbReference>
<dbReference type="NCBIfam" id="TIGR00815">
    <property type="entry name" value="sulP"/>
    <property type="match status" value="1"/>
</dbReference>
<evidence type="ECO:0000256" key="2">
    <source>
        <dbReference type="ARBA" id="ARBA00022692"/>
    </source>
</evidence>
<feature type="domain" description="STAS" evidence="6">
    <location>
        <begin position="453"/>
        <end position="568"/>
    </location>
</feature>
<feature type="transmembrane region" description="Helical" evidence="5">
    <location>
        <begin position="222"/>
        <end position="247"/>
    </location>
</feature>
<keyword evidence="3 5" id="KW-1133">Transmembrane helix</keyword>
<dbReference type="SUPFAM" id="SSF52091">
    <property type="entry name" value="SpoIIaa-like"/>
    <property type="match status" value="1"/>
</dbReference>
<proteinExistence type="predicted"/>
<dbReference type="Pfam" id="PF01740">
    <property type="entry name" value="STAS"/>
    <property type="match status" value="1"/>
</dbReference>
<sequence length="589" mass="63047">MSTQHSGAAEAILYWLKKCLPFLAWQSHINRQSLRADIIAGLTGAIVVLPQGVAYAMIAGLPPEYGLYTAMVTPVIAGLFGSSLHLVSGPAAAISIVVFSVVSGVVPPDSGLFIPAVLTLTLLTGLIQLGLGLARLGTLVNFISHTVVIGFTAGAAVLIATSQMKYTLGIDVPSGSSFFASWQFIVQQLPQTNGYALLIALSTMVVVLLVRRINPALPAMLIGMITGSLLCWLLEGADQGVVLLGALSGQLPELAWPELSLQTISELLPGAVAVAVLGLVEAVSIARAIALRSGQRIEGNQEFIGQGLSNMVGSFFSCYAGSGSFTRTGVNYEAGAQTPLAAIFAALILLLILLYLPEVTVFLPLPVMAGTILLIAWGLIDQHHITRILRSNKQEIAVFLLTFTATLVVELEYSVYLGVALSLILYLQKTSRPQVTEVAPKSFSPGLDLRSTERFDLPVLPQLKLLRIDGSVFFGATDHIQQLLQQHSEPANKQKQDILLVCSGINFIDLAGADMLWQEAKRLEHSGQHLYFCSVKHAVMETLSQSGYLDQIGEARFFTTTEAALSALTEHTSAPSGCEQCHNKIFNQC</sequence>
<dbReference type="GO" id="GO:0055085">
    <property type="term" value="P:transmembrane transport"/>
    <property type="evidence" value="ECO:0007669"/>
    <property type="project" value="InterPro"/>
</dbReference>
<comment type="subcellular location">
    <subcellularLocation>
        <location evidence="1">Membrane</location>
        <topology evidence="1">Multi-pass membrane protein</topology>
    </subcellularLocation>
</comment>
<dbReference type="PROSITE" id="PS50801">
    <property type="entry name" value="STAS"/>
    <property type="match status" value="1"/>
</dbReference>
<dbReference type="Pfam" id="PF00916">
    <property type="entry name" value="Sulfate_transp"/>
    <property type="match status" value="1"/>
</dbReference>
<gene>
    <name evidence="7" type="ORF">H4O21_00855</name>
</gene>
<feature type="transmembrane region" description="Helical" evidence="5">
    <location>
        <begin position="267"/>
        <end position="290"/>
    </location>
</feature>
<evidence type="ECO:0000256" key="1">
    <source>
        <dbReference type="ARBA" id="ARBA00004141"/>
    </source>
</evidence>
<feature type="transmembrane region" description="Helical" evidence="5">
    <location>
        <begin position="361"/>
        <end position="380"/>
    </location>
</feature>
<dbReference type="CDD" id="cd07042">
    <property type="entry name" value="STAS_SulP_like_sulfate_transporter"/>
    <property type="match status" value="1"/>
</dbReference>
<dbReference type="Gene3D" id="3.30.750.24">
    <property type="entry name" value="STAS domain"/>
    <property type="match status" value="1"/>
</dbReference>
<feature type="transmembrane region" description="Helical" evidence="5">
    <location>
        <begin position="112"/>
        <end position="132"/>
    </location>
</feature>
<evidence type="ECO:0000313" key="7">
    <source>
        <dbReference type="EMBL" id="MBB1485168.1"/>
    </source>
</evidence>
<dbReference type="Proteomes" id="UP000565262">
    <property type="component" value="Unassembled WGS sequence"/>
</dbReference>
<dbReference type="AlphaFoldDB" id="A0A839IJR0"/>
<evidence type="ECO:0000256" key="3">
    <source>
        <dbReference type="ARBA" id="ARBA00022989"/>
    </source>
</evidence>
<dbReference type="RefSeq" id="WP_182806945.1">
    <property type="nucleotide sequence ID" value="NZ_JACJFM010000001.1"/>
</dbReference>
<reference evidence="7 8" key="1">
    <citation type="submission" date="2020-08" db="EMBL/GenBank/DDBJ databases">
        <title>Oceanospirillum sp. nov. isolated from marine sediment.</title>
        <authorList>
            <person name="Ji X."/>
        </authorList>
    </citation>
    <scope>NUCLEOTIDE SEQUENCE [LARGE SCALE GENOMIC DNA]</scope>
    <source>
        <strain evidence="7 8">D5</strain>
    </source>
</reference>
<feature type="transmembrane region" description="Helical" evidence="5">
    <location>
        <begin position="400"/>
        <end position="427"/>
    </location>
</feature>
<dbReference type="InterPro" id="IPR001902">
    <property type="entry name" value="SLC26A/SulP_fam"/>
</dbReference>